<dbReference type="AlphaFoldDB" id="A0A9P5AMU3"/>
<dbReference type="Proteomes" id="UP000730481">
    <property type="component" value="Unassembled WGS sequence"/>
</dbReference>
<evidence type="ECO:0000313" key="6">
    <source>
        <dbReference type="Proteomes" id="UP000730481"/>
    </source>
</evidence>
<comment type="caution">
    <text evidence="5">The sequence shown here is derived from an EMBL/GenBank/DDBJ whole genome shotgun (WGS) entry which is preliminary data.</text>
</comment>
<gene>
    <name evidence="5" type="ORF">FBEOM_5336</name>
</gene>
<dbReference type="OrthoDB" id="4418812at2759"/>
<evidence type="ECO:0000313" key="5">
    <source>
        <dbReference type="EMBL" id="KAF4340732.1"/>
    </source>
</evidence>
<protein>
    <submittedName>
        <fullName evidence="5">Threonine dehydratase mitochondrial</fullName>
    </submittedName>
</protein>
<evidence type="ECO:0000256" key="1">
    <source>
        <dbReference type="ARBA" id="ARBA00001933"/>
    </source>
</evidence>
<keyword evidence="6" id="KW-1185">Reference proteome</keyword>
<dbReference type="InterPro" id="IPR036052">
    <property type="entry name" value="TrpB-like_PALP_sf"/>
</dbReference>
<dbReference type="PANTHER" id="PTHR48078:SF11">
    <property type="entry name" value="THREONINE DEHYDRATASE, MITOCHONDRIAL"/>
    <property type="match status" value="1"/>
</dbReference>
<dbReference type="EMBL" id="PVQB02000225">
    <property type="protein sequence ID" value="KAF4340732.1"/>
    <property type="molecule type" value="Genomic_DNA"/>
</dbReference>
<accession>A0A9P5AMU3</accession>
<dbReference type="GO" id="GO:0003941">
    <property type="term" value="F:L-serine ammonia-lyase activity"/>
    <property type="evidence" value="ECO:0007669"/>
    <property type="project" value="TreeGrafter"/>
</dbReference>
<dbReference type="Gene3D" id="3.40.50.1100">
    <property type="match status" value="2"/>
</dbReference>
<organism evidence="5 6">
    <name type="scientific">Fusarium beomiforme</name>
    <dbReference type="NCBI Taxonomy" id="44412"/>
    <lineage>
        <taxon>Eukaryota</taxon>
        <taxon>Fungi</taxon>
        <taxon>Dikarya</taxon>
        <taxon>Ascomycota</taxon>
        <taxon>Pezizomycotina</taxon>
        <taxon>Sordariomycetes</taxon>
        <taxon>Hypocreomycetidae</taxon>
        <taxon>Hypocreales</taxon>
        <taxon>Nectriaceae</taxon>
        <taxon>Fusarium</taxon>
        <taxon>Fusarium burgessii species complex</taxon>
    </lineage>
</organism>
<reference evidence="5" key="2">
    <citation type="submission" date="2020-02" db="EMBL/GenBank/DDBJ databases">
        <title>Identification and distribution of gene clusters putatively required for synthesis of sphingolipid metabolism inhibitors in phylogenetically diverse species of the filamentous fungus Fusarium.</title>
        <authorList>
            <person name="Kim H.-S."/>
            <person name="Busman M."/>
            <person name="Brown D.W."/>
            <person name="Divon H."/>
            <person name="Uhlig S."/>
            <person name="Proctor R.H."/>
        </authorList>
    </citation>
    <scope>NUCLEOTIDE SEQUENCE</scope>
    <source>
        <strain evidence="5">NRRL 25174</strain>
    </source>
</reference>
<keyword evidence="3" id="KW-0456">Lyase</keyword>
<dbReference type="GO" id="GO:0009097">
    <property type="term" value="P:isoleucine biosynthetic process"/>
    <property type="evidence" value="ECO:0007669"/>
    <property type="project" value="TreeGrafter"/>
</dbReference>
<feature type="domain" description="Tryptophan synthase beta chain-like PALP" evidence="4">
    <location>
        <begin position="11"/>
        <end position="214"/>
    </location>
</feature>
<dbReference type="InterPro" id="IPR050147">
    <property type="entry name" value="Ser/Thr_Dehydratase"/>
</dbReference>
<evidence type="ECO:0000256" key="2">
    <source>
        <dbReference type="ARBA" id="ARBA00022898"/>
    </source>
</evidence>
<dbReference type="GO" id="GO:0006565">
    <property type="term" value="P:L-serine catabolic process"/>
    <property type="evidence" value="ECO:0007669"/>
    <property type="project" value="TreeGrafter"/>
</dbReference>
<proteinExistence type="predicted"/>
<sequence length="312" mass="33844">MERRDNVLCDALAVAHSAHKLRIPSIIVLSEYTATSKVKELTRLGSTVTLHGASADATREECVRLQSLHDMTLISEPGDECVVAGHGTIGPEIVSQITPSQVKAVFCPFSCGTLIAGLGIYLKRITPNIKLVGVELQDPEEVFRSVHRDERLTLKEYLLSRSICPEVGRICSDVVDDVVQVSMNEVLIATKDIYEDTRQLLEAEGVIAVAGMKSWIISNGLVGSEKDFIAITSEAQLDFLEIPNIIKQASMASMEMGRRSRVDLEVSLDCPGISSAETNDGWSSSTTVVGAEISAGSISDVGPRPWLNGYWV</sequence>
<keyword evidence="2" id="KW-0663">Pyridoxal phosphate</keyword>
<dbReference type="InterPro" id="IPR001926">
    <property type="entry name" value="TrpB-like_PALP"/>
</dbReference>
<dbReference type="GO" id="GO:0004794">
    <property type="term" value="F:threonine deaminase activity"/>
    <property type="evidence" value="ECO:0007669"/>
    <property type="project" value="TreeGrafter"/>
</dbReference>
<reference evidence="5" key="1">
    <citation type="journal article" date="2017" name="Mycologia">
        <title>Fusarium algeriense, sp. nov., a novel toxigenic crown rot pathogen of durum wheat from Algeria is nested in the Fusarium burgessii species complex.</title>
        <authorList>
            <person name="Laraba I."/>
            <person name="Keddad A."/>
            <person name="Boureghda H."/>
            <person name="Abdallah N."/>
            <person name="Vaughan M.M."/>
            <person name="Proctor R.H."/>
            <person name="Busman M."/>
            <person name="O'Donnell K."/>
        </authorList>
    </citation>
    <scope>NUCLEOTIDE SEQUENCE</scope>
    <source>
        <strain evidence="5">NRRL 25174</strain>
    </source>
</reference>
<dbReference type="Pfam" id="PF00291">
    <property type="entry name" value="PALP"/>
    <property type="match status" value="1"/>
</dbReference>
<comment type="cofactor">
    <cofactor evidence="1">
        <name>pyridoxal 5'-phosphate</name>
        <dbReference type="ChEBI" id="CHEBI:597326"/>
    </cofactor>
</comment>
<evidence type="ECO:0000259" key="4">
    <source>
        <dbReference type="Pfam" id="PF00291"/>
    </source>
</evidence>
<name>A0A9P5AMU3_9HYPO</name>
<evidence type="ECO:0000256" key="3">
    <source>
        <dbReference type="ARBA" id="ARBA00023239"/>
    </source>
</evidence>
<dbReference type="SUPFAM" id="SSF53686">
    <property type="entry name" value="Tryptophan synthase beta subunit-like PLP-dependent enzymes"/>
    <property type="match status" value="1"/>
</dbReference>
<dbReference type="GO" id="GO:0006567">
    <property type="term" value="P:L-threonine catabolic process"/>
    <property type="evidence" value="ECO:0007669"/>
    <property type="project" value="TreeGrafter"/>
</dbReference>
<dbReference type="PANTHER" id="PTHR48078">
    <property type="entry name" value="THREONINE DEHYDRATASE, MITOCHONDRIAL-RELATED"/>
    <property type="match status" value="1"/>
</dbReference>